<evidence type="ECO:0000256" key="3">
    <source>
        <dbReference type="ARBA" id="ARBA00022448"/>
    </source>
</evidence>
<evidence type="ECO:0000256" key="6">
    <source>
        <dbReference type="ARBA" id="ARBA00022847"/>
    </source>
</evidence>
<evidence type="ECO:0000256" key="4">
    <source>
        <dbReference type="ARBA" id="ARBA00022475"/>
    </source>
</evidence>
<dbReference type="PROSITE" id="PS00873">
    <property type="entry name" value="NA_ALANINE_SYMP"/>
    <property type="match status" value="1"/>
</dbReference>
<feature type="transmembrane region" description="Helical" evidence="9">
    <location>
        <begin position="310"/>
        <end position="330"/>
    </location>
</feature>
<dbReference type="PRINTS" id="PR00175">
    <property type="entry name" value="NAALASMPORT"/>
</dbReference>
<dbReference type="GO" id="GO:0005886">
    <property type="term" value="C:plasma membrane"/>
    <property type="evidence" value="ECO:0007669"/>
    <property type="project" value="UniProtKB-SubCell"/>
</dbReference>
<dbReference type="GO" id="GO:0005283">
    <property type="term" value="F:amino acid:sodium symporter activity"/>
    <property type="evidence" value="ECO:0007669"/>
    <property type="project" value="InterPro"/>
</dbReference>
<evidence type="ECO:0000256" key="5">
    <source>
        <dbReference type="ARBA" id="ARBA00022692"/>
    </source>
</evidence>
<dbReference type="PANTHER" id="PTHR30330:SF3">
    <property type="entry name" value="TRANSCRIPTIONAL REGULATOR, LRP FAMILY"/>
    <property type="match status" value="1"/>
</dbReference>
<dbReference type="AlphaFoldDB" id="A0A4R7JMQ2"/>
<evidence type="ECO:0000313" key="10">
    <source>
        <dbReference type="EMBL" id="TDT38447.1"/>
    </source>
</evidence>
<evidence type="ECO:0000256" key="7">
    <source>
        <dbReference type="ARBA" id="ARBA00022989"/>
    </source>
</evidence>
<feature type="transmembrane region" description="Helical" evidence="9">
    <location>
        <begin position="418"/>
        <end position="438"/>
    </location>
</feature>
<dbReference type="NCBIfam" id="TIGR00835">
    <property type="entry name" value="agcS"/>
    <property type="match status" value="1"/>
</dbReference>
<keyword evidence="7 9" id="KW-1133">Transmembrane helix</keyword>
<keyword evidence="4" id="KW-1003">Cell membrane</keyword>
<evidence type="ECO:0000256" key="8">
    <source>
        <dbReference type="ARBA" id="ARBA00023136"/>
    </source>
</evidence>
<proteinExistence type="inferred from homology"/>
<feature type="transmembrane region" description="Helical" evidence="9">
    <location>
        <begin position="392"/>
        <end position="412"/>
    </location>
</feature>
<feature type="transmembrane region" description="Helical" evidence="9">
    <location>
        <begin position="15"/>
        <end position="33"/>
    </location>
</feature>
<dbReference type="RefSeq" id="WP_133736670.1">
    <property type="nucleotide sequence ID" value="NZ_SOAX01000006.1"/>
</dbReference>
<reference evidence="10 11" key="1">
    <citation type="submission" date="2019-03" db="EMBL/GenBank/DDBJ databases">
        <title>Genomic Encyclopedia of Type Strains, Phase IV (KMG-IV): sequencing the most valuable type-strain genomes for metagenomic binning, comparative biology and taxonomic classification.</title>
        <authorList>
            <person name="Goeker M."/>
        </authorList>
    </citation>
    <scope>NUCLEOTIDE SEQUENCE [LARGE SCALE GENOMIC DNA]</scope>
    <source>
        <strain evidence="10 11">DSM 15505</strain>
    </source>
</reference>
<evidence type="ECO:0000256" key="2">
    <source>
        <dbReference type="ARBA" id="ARBA00009261"/>
    </source>
</evidence>
<keyword evidence="8 9" id="KW-0472">Membrane</keyword>
<accession>A0A4R7JMQ2</accession>
<keyword evidence="9" id="KW-0997">Cell inner membrane</keyword>
<comment type="caution">
    <text evidence="10">The sequence shown here is derived from an EMBL/GenBank/DDBJ whole genome shotgun (WGS) entry which is preliminary data.</text>
</comment>
<name>A0A4R7JMQ2_9GAMM</name>
<gene>
    <name evidence="10" type="ORF">DES49_2422</name>
</gene>
<comment type="similarity">
    <text evidence="2 9">Belongs to the alanine or glycine:cation symporter (AGCS) (TC 2.A.25) family.</text>
</comment>
<keyword evidence="11" id="KW-1185">Reference proteome</keyword>
<dbReference type="EMBL" id="SOAX01000006">
    <property type="protein sequence ID" value="TDT38447.1"/>
    <property type="molecule type" value="Genomic_DNA"/>
</dbReference>
<dbReference type="Pfam" id="PF01235">
    <property type="entry name" value="Na_Ala_symp"/>
    <property type="match status" value="1"/>
</dbReference>
<evidence type="ECO:0000256" key="1">
    <source>
        <dbReference type="ARBA" id="ARBA00004651"/>
    </source>
</evidence>
<organism evidence="10 11">
    <name type="scientific">Halospina denitrificans</name>
    <dbReference type="NCBI Taxonomy" id="332522"/>
    <lineage>
        <taxon>Bacteria</taxon>
        <taxon>Pseudomonadati</taxon>
        <taxon>Pseudomonadota</taxon>
        <taxon>Gammaproteobacteria</taxon>
        <taxon>Halospina</taxon>
    </lineage>
</organism>
<comment type="subcellular location">
    <subcellularLocation>
        <location evidence="9">Cell inner membrane</location>
        <topology evidence="9">Multi-pass membrane protein</topology>
    </subcellularLocation>
    <subcellularLocation>
        <location evidence="1">Cell membrane</location>
        <topology evidence="1">Multi-pass membrane protein</topology>
    </subcellularLocation>
</comment>
<keyword evidence="6 9" id="KW-0769">Symport</keyword>
<feature type="transmembrane region" description="Helical" evidence="9">
    <location>
        <begin position="147"/>
        <end position="166"/>
    </location>
</feature>
<feature type="transmembrane region" description="Helical" evidence="9">
    <location>
        <begin position="186"/>
        <end position="203"/>
    </location>
</feature>
<sequence>MELITSTLESISGVVWGPAMLALLLGTGLYLTLGLRGMPIRRIGYGFRQMFLGRRSRDQDKGEITPFQALSTSLSATIGTGNIGGVATAIALGGPGAVFWMWMTALVGMATKYAEAVLAVKYREVDEEGRYVGGPMYYIKNGLGPRWHWLGALFALFAMVAAFGIGNTVQANAVADVLETNMAVPAWVTGVVLAVLVFLVIIGGIRRIAHLTEKVVPLMAVIYILGALAVVVWNLPEVPGALAQIVTGAFTETAATGGFAGAAVWAAIRFGVARGVFSNEAGLGSAPIAHAAAQTNSPVRQGTVGMMGTFIDTIIVCTMTALVIVLTGAWKTGETGAALTSMAFDQGIPGGNWVVTFGMIFFAFTTIVAWSYYGERSAEFLFGVKVIMPYRYLWVILLVVGAVANLELIWLIADVLNALMAIPNLIALLALSGTVFAITKEYFANEGAGGN</sequence>
<feature type="transmembrane region" description="Helical" evidence="9">
    <location>
        <begin position="350"/>
        <end position="372"/>
    </location>
</feature>
<protein>
    <submittedName>
        <fullName evidence="10">AGCS family alanine or glycine:cation symporter</fullName>
    </submittedName>
</protein>
<dbReference type="Proteomes" id="UP000295830">
    <property type="component" value="Unassembled WGS sequence"/>
</dbReference>
<dbReference type="Gene3D" id="1.20.1740.10">
    <property type="entry name" value="Amino acid/polyamine transporter I"/>
    <property type="match status" value="1"/>
</dbReference>
<feature type="transmembrane region" description="Helical" evidence="9">
    <location>
        <begin position="215"/>
        <end position="235"/>
    </location>
</feature>
<feature type="transmembrane region" description="Helical" evidence="9">
    <location>
        <begin position="241"/>
        <end position="268"/>
    </location>
</feature>
<keyword evidence="5 9" id="KW-0812">Transmembrane</keyword>
<evidence type="ECO:0000313" key="11">
    <source>
        <dbReference type="Proteomes" id="UP000295830"/>
    </source>
</evidence>
<dbReference type="PANTHER" id="PTHR30330">
    <property type="entry name" value="AGSS FAMILY TRANSPORTER, SODIUM-ALANINE"/>
    <property type="match status" value="1"/>
</dbReference>
<dbReference type="OrthoDB" id="9806926at2"/>
<keyword evidence="3 9" id="KW-0813">Transport</keyword>
<dbReference type="FunFam" id="1.20.1740.10:FF:000004">
    <property type="entry name" value="Sodium:alanine symporter family protein"/>
    <property type="match status" value="1"/>
</dbReference>
<evidence type="ECO:0000256" key="9">
    <source>
        <dbReference type="RuleBase" id="RU363064"/>
    </source>
</evidence>
<dbReference type="InterPro" id="IPR001463">
    <property type="entry name" value="Na/Ala_symport"/>
</dbReference>